<dbReference type="EMBL" id="FTNK01000008">
    <property type="protein sequence ID" value="SIR18983.1"/>
    <property type="molecule type" value="Genomic_DNA"/>
</dbReference>
<organism evidence="9 10">
    <name type="scientific">Paenibacillus macquariensis</name>
    <dbReference type="NCBI Taxonomy" id="948756"/>
    <lineage>
        <taxon>Bacteria</taxon>
        <taxon>Bacillati</taxon>
        <taxon>Bacillota</taxon>
        <taxon>Bacilli</taxon>
        <taxon>Bacillales</taxon>
        <taxon>Paenibacillaceae</taxon>
        <taxon>Paenibacillus</taxon>
    </lineage>
</organism>
<dbReference type="HAMAP" id="MF_00784">
    <property type="entry name" value="AgrB"/>
    <property type="match status" value="1"/>
</dbReference>
<feature type="transmembrane region" description="Helical" evidence="8">
    <location>
        <begin position="112"/>
        <end position="132"/>
    </location>
</feature>
<feature type="transmembrane region" description="Helical" evidence="8">
    <location>
        <begin position="153"/>
        <end position="172"/>
    </location>
</feature>
<gene>
    <name evidence="9" type="ORF">SAMN05421578_108122</name>
</gene>
<evidence type="ECO:0000256" key="1">
    <source>
        <dbReference type="ARBA" id="ARBA00022475"/>
    </source>
</evidence>
<evidence type="ECO:0000256" key="3">
    <source>
        <dbReference type="ARBA" id="ARBA00022670"/>
    </source>
</evidence>
<evidence type="ECO:0000256" key="8">
    <source>
        <dbReference type="HAMAP-Rule" id="MF_00784"/>
    </source>
</evidence>
<feature type="transmembrane region" description="Helical" evidence="8">
    <location>
        <begin position="178"/>
        <end position="196"/>
    </location>
</feature>
<comment type="subcellular location">
    <subcellularLocation>
        <location evidence="8">Cell membrane</location>
        <topology evidence="8">Multi-pass membrane protein</topology>
    </subcellularLocation>
</comment>
<feature type="transmembrane region" description="Helical" evidence="8">
    <location>
        <begin position="52"/>
        <end position="77"/>
    </location>
</feature>
<feature type="transmembrane region" description="Helical" evidence="8">
    <location>
        <begin position="89"/>
        <end position="106"/>
    </location>
</feature>
<evidence type="ECO:0000256" key="7">
    <source>
        <dbReference type="ARBA" id="ARBA00023136"/>
    </source>
</evidence>
<dbReference type="RefSeq" id="WP_244555976.1">
    <property type="nucleotide sequence ID" value="NZ_FTNK01000008.1"/>
</dbReference>
<evidence type="ECO:0000256" key="2">
    <source>
        <dbReference type="ARBA" id="ARBA00022654"/>
    </source>
</evidence>
<keyword evidence="6 8" id="KW-1133">Transmembrane helix</keyword>
<comment type="caution">
    <text evidence="9">The sequence shown here is derived from an EMBL/GenBank/DDBJ whole genome shotgun (WGS) entry which is preliminary data.</text>
</comment>
<sequence>MVEETVNRMGMTESFASKLAMRINKERDGSRMDYLKMKLGIEMLVINLSKSFIVYGVAIAFQSLLQTFILHAAYFAIRRVAFGLHANSSTMCTIISVLMFVGTPILCQYIWFNNYLVIGLGVILTALLYRYAPADTDKYPLLGVERRKQMRKEAVTTCIIIMIIALICPSPMIKSLLVLGVLLQVVAVLPVTYKLLKRSFNNYEKYEATTN</sequence>
<dbReference type="InterPro" id="IPR006741">
    <property type="entry name" value="AgrB"/>
</dbReference>
<dbReference type="SMART" id="SM00793">
    <property type="entry name" value="AgrB"/>
    <property type="match status" value="1"/>
</dbReference>
<evidence type="ECO:0000256" key="4">
    <source>
        <dbReference type="ARBA" id="ARBA00022692"/>
    </source>
</evidence>
<evidence type="ECO:0000313" key="9">
    <source>
        <dbReference type="EMBL" id="SIR18983.1"/>
    </source>
</evidence>
<keyword evidence="4 8" id="KW-0812">Transmembrane</keyword>
<keyword evidence="7 8" id="KW-0472">Membrane</keyword>
<proteinExistence type="inferred from homology"/>
<evidence type="ECO:0000313" key="10">
    <source>
        <dbReference type="Proteomes" id="UP000186666"/>
    </source>
</evidence>
<keyword evidence="5 8" id="KW-0378">Hydrolase</keyword>
<keyword evidence="3 8" id="KW-0645">Protease</keyword>
<keyword evidence="1 8" id="KW-1003">Cell membrane</keyword>
<keyword evidence="10" id="KW-1185">Reference proteome</keyword>
<name>A0ABY1K368_9BACL</name>
<dbReference type="Proteomes" id="UP000186666">
    <property type="component" value="Unassembled WGS sequence"/>
</dbReference>
<dbReference type="Pfam" id="PF04647">
    <property type="entry name" value="AgrB"/>
    <property type="match status" value="1"/>
</dbReference>
<protein>
    <recommendedName>
        <fullName evidence="8">Putative AgrB-like protein</fullName>
        <ecNumber evidence="8">3.4.-.-</ecNumber>
    </recommendedName>
</protein>
<reference evidence="9 10" key="1">
    <citation type="submission" date="2017-01" db="EMBL/GenBank/DDBJ databases">
        <authorList>
            <person name="Varghese N."/>
            <person name="Submissions S."/>
        </authorList>
    </citation>
    <scope>NUCLEOTIDE SEQUENCE [LARGE SCALE GENOMIC DNA]</scope>
    <source>
        <strain evidence="9 10">ATCC 23464</strain>
    </source>
</reference>
<evidence type="ECO:0000256" key="6">
    <source>
        <dbReference type="ARBA" id="ARBA00022989"/>
    </source>
</evidence>
<accession>A0ABY1K368</accession>
<dbReference type="EC" id="3.4.-.-" evidence="8"/>
<keyword evidence="2 8" id="KW-0673">Quorum sensing</keyword>
<evidence type="ECO:0000256" key="5">
    <source>
        <dbReference type="ARBA" id="ARBA00022801"/>
    </source>
</evidence>
<comment type="function">
    <text evidence="8">May be involved in the proteolytic processing of a quorum sensing system signal molecule precursor.</text>
</comment>
<comment type="similarity">
    <text evidence="8">Belongs to the AgrB family.</text>
</comment>